<accession>A0A538SHB0</accession>
<comment type="caution">
    <text evidence="2">The sequence shown here is derived from an EMBL/GenBank/DDBJ whole genome shotgun (WGS) entry which is preliminary data.</text>
</comment>
<organism evidence="2 3">
    <name type="scientific">Eiseniibacteriota bacterium</name>
    <dbReference type="NCBI Taxonomy" id="2212470"/>
    <lineage>
        <taxon>Bacteria</taxon>
        <taxon>Candidatus Eiseniibacteriota</taxon>
    </lineage>
</organism>
<evidence type="ECO:0000256" key="1">
    <source>
        <dbReference type="SAM" id="Phobius"/>
    </source>
</evidence>
<feature type="transmembrane region" description="Helical" evidence="1">
    <location>
        <begin position="265"/>
        <end position="286"/>
    </location>
</feature>
<reference evidence="2 3" key="1">
    <citation type="journal article" date="2019" name="Nat. Microbiol.">
        <title>Mediterranean grassland soil C-N compound turnover is dependent on rainfall and depth, and is mediated by genomically divergent microorganisms.</title>
        <authorList>
            <person name="Diamond S."/>
            <person name="Andeer P.F."/>
            <person name="Li Z."/>
            <person name="Crits-Christoph A."/>
            <person name="Burstein D."/>
            <person name="Anantharaman K."/>
            <person name="Lane K.R."/>
            <person name="Thomas B.C."/>
            <person name="Pan C."/>
            <person name="Northen T.R."/>
            <person name="Banfield J.F."/>
        </authorList>
    </citation>
    <scope>NUCLEOTIDE SEQUENCE [LARGE SCALE GENOMIC DNA]</scope>
    <source>
        <strain evidence="2">WS_2</strain>
    </source>
</reference>
<keyword evidence="1" id="KW-0472">Membrane</keyword>
<feature type="transmembrane region" description="Helical" evidence="1">
    <location>
        <begin position="91"/>
        <end position="112"/>
    </location>
</feature>
<feature type="transmembrane region" description="Helical" evidence="1">
    <location>
        <begin position="233"/>
        <end position="250"/>
    </location>
</feature>
<sequence>MVRSVDGGRWTATFRPGRRARLFGTSFLALWLCVWAAGEAFALGILLASLGVRGGRHILSTLTSWGASLAPELAHRTAWRAIPGPQNAGPLALAFIESWLAIWTLAGAMAAYQGVRLLTSEDRVAWDGAGVEILRRIGPFRARRSWRADQVEHLSLSRRDRALLLHTPRATHAITQWGSKAERAAVRDEIRKVLGSRARAAGPDVPAGWAFSPAAEGAALLVRDPVARRVRAAAAWWGTVVLAAAAWFAWSRGYLVGSPGLAGDVGALLALLGLGACVAGSAWLSLGGTRIIVRKGAIEFRPGPLAGRSAAILEKVTLFVEHTTDDDGDDWFELQARSGQQRRTIDRRMNESRKVLQLARWIAEKSEAQLELGRGVEGDESEALAA</sequence>
<feature type="transmembrane region" description="Helical" evidence="1">
    <location>
        <begin position="28"/>
        <end position="52"/>
    </location>
</feature>
<evidence type="ECO:0000313" key="2">
    <source>
        <dbReference type="EMBL" id="TMQ50762.1"/>
    </source>
</evidence>
<dbReference type="AlphaFoldDB" id="A0A538SHB0"/>
<protein>
    <submittedName>
        <fullName evidence="2">Uncharacterized protein</fullName>
    </submittedName>
</protein>
<dbReference type="EMBL" id="VBOS01000401">
    <property type="protein sequence ID" value="TMQ50762.1"/>
    <property type="molecule type" value="Genomic_DNA"/>
</dbReference>
<gene>
    <name evidence="2" type="ORF">E6K72_11145</name>
</gene>
<dbReference type="Proteomes" id="UP000317716">
    <property type="component" value="Unassembled WGS sequence"/>
</dbReference>
<name>A0A538SHB0_UNCEI</name>
<keyword evidence="1" id="KW-1133">Transmembrane helix</keyword>
<proteinExistence type="predicted"/>
<evidence type="ECO:0000313" key="3">
    <source>
        <dbReference type="Proteomes" id="UP000317716"/>
    </source>
</evidence>
<keyword evidence="1" id="KW-0812">Transmembrane</keyword>